<feature type="domain" description="ABC transporter" evidence="6">
    <location>
        <begin position="66"/>
        <end position="161"/>
    </location>
</feature>
<evidence type="ECO:0000256" key="5">
    <source>
        <dbReference type="ARBA" id="ARBA00023136"/>
    </source>
</evidence>
<accession>A0A2N9X8I8</accession>
<evidence type="ECO:0000256" key="1">
    <source>
        <dbReference type="ARBA" id="ARBA00004202"/>
    </source>
</evidence>
<dbReference type="GO" id="GO:0005886">
    <property type="term" value="C:plasma membrane"/>
    <property type="evidence" value="ECO:0007669"/>
    <property type="project" value="UniProtKB-SubCell"/>
</dbReference>
<dbReference type="InterPro" id="IPR050086">
    <property type="entry name" value="MetN_ABC_transporter-like"/>
</dbReference>
<evidence type="ECO:0000256" key="2">
    <source>
        <dbReference type="ARBA" id="ARBA00005417"/>
    </source>
</evidence>
<dbReference type="Pfam" id="PF00005">
    <property type="entry name" value="ABC_tran"/>
    <property type="match status" value="1"/>
</dbReference>
<comment type="caution">
    <text evidence="7">The sequence shown here is derived from an EMBL/GenBank/DDBJ whole genome shotgun (WGS) entry which is preliminary data.</text>
</comment>
<dbReference type="SUPFAM" id="SSF52540">
    <property type="entry name" value="P-loop containing nucleoside triphosphate hydrolases"/>
    <property type="match status" value="1"/>
</dbReference>
<dbReference type="AlphaFoldDB" id="A0A2N9X8I8"/>
<comment type="similarity">
    <text evidence="2">Belongs to the ABC transporter superfamily.</text>
</comment>
<keyword evidence="5" id="KW-0472">Membrane</keyword>
<dbReference type="Gene3D" id="3.40.50.300">
    <property type="entry name" value="P-loop containing nucleotide triphosphate hydrolases"/>
    <property type="match status" value="1"/>
</dbReference>
<protein>
    <recommendedName>
        <fullName evidence="6">ABC transporter domain-containing protein</fullName>
    </recommendedName>
</protein>
<sequence>MDKLIGICNDLDLEQGRQMNDDVMVIDVRPIQYWQHNDAENMKYETQASFLPDFESEYYLDKLMQVELQTEQSQDATTKIVRVWQHADLFPHLNVVDNLTLMQMKVLHLDRFEAHSKALNYLSQVGLYRQALKFPADLSAGEQFLVAVARSLCVRPQVILLNKAMQQHAEADRYVDLQTVMKALLMDGLVLASELDVKELACRQDNNVESNVEAEPMEMLKEESGFFPLWNFSYV</sequence>
<evidence type="ECO:0000256" key="4">
    <source>
        <dbReference type="ARBA" id="ARBA00022475"/>
    </source>
</evidence>
<keyword evidence="4" id="KW-1003">Cell membrane</keyword>
<evidence type="ECO:0000256" key="3">
    <source>
        <dbReference type="ARBA" id="ARBA00022448"/>
    </source>
</evidence>
<keyword evidence="3" id="KW-0813">Transport</keyword>
<organism evidence="7 8">
    <name type="scientific">Snodgrassella alvi</name>
    <dbReference type="NCBI Taxonomy" id="1196083"/>
    <lineage>
        <taxon>Bacteria</taxon>
        <taxon>Pseudomonadati</taxon>
        <taxon>Pseudomonadota</taxon>
        <taxon>Betaproteobacteria</taxon>
        <taxon>Neisseriales</taxon>
        <taxon>Neisseriaceae</taxon>
        <taxon>Snodgrassella</taxon>
    </lineage>
</organism>
<dbReference type="EMBL" id="MEIL01000019">
    <property type="protein sequence ID" value="PIT40676.1"/>
    <property type="molecule type" value="Genomic_DNA"/>
</dbReference>
<dbReference type="GO" id="GO:0016887">
    <property type="term" value="F:ATP hydrolysis activity"/>
    <property type="evidence" value="ECO:0007669"/>
    <property type="project" value="InterPro"/>
</dbReference>
<keyword evidence="8" id="KW-1185">Reference proteome</keyword>
<dbReference type="InterPro" id="IPR003439">
    <property type="entry name" value="ABC_transporter-like_ATP-bd"/>
</dbReference>
<dbReference type="InterPro" id="IPR027417">
    <property type="entry name" value="P-loop_NTPase"/>
</dbReference>
<evidence type="ECO:0000313" key="7">
    <source>
        <dbReference type="EMBL" id="PIT40676.1"/>
    </source>
</evidence>
<dbReference type="GO" id="GO:0005524">
    <property type="term" value="F:ATP binding"/>
    <property type="evidence" value="ECO:0007669"/>
    <property type="project" value="InterPro"/>
</dbReference>
<comment type="subcellular location">
    <subcellularLocation>
        <location evidence="1">Cell membrane</location>
        <topology evidence="1">Peripheral membrane protein</topology>
    </subcellularLocation>
</comment>
<reference evidence="7" key="1">
    <citation type="journal article" date="2017" name="MBio">
        <title>Type VI secretion-mediated competition in the bee gut microbiome.</title>
        <authorList>
            <person name="Steele M.I."/>
            <person name="Kwong W.K."/>
            <person name="Powell J.E."/>
            <person name="Whiteley M."/>
            <person name="Moran N.A."/>
        </authorList>
    </citation>
    <scope>NUCLEOTIDE SEQUENCE [LARGE SCALE GENOMIC DNA]</scope>
    <source>
        <strain evidence="7">WkB273</strain>
    </source>
</reference>
<name>A0A2N9X8I8_9NEIS</name>
<dbReference type="PANTHER" id="PTHR43166">
    <property type="entry name" value="AMINO ACID IMPORT ATP-BINDING PROTEIN"/>
    <property type="match status" value="1"/>
</dbReference>
<dbReference type="PANTHER" id="PTHR43166:SF9">
    <property type="entry name" value="GLUTAMATE_ASPARTATE IMPORT ATP-BINDING PROTEIN GLTL"/>
    <property type="match status" value="1"/>
</dbReference>
<evidence type="ECO:0000313" key="8">
    <source>
        <dbReference type="Proteomes" id="UP000230202"/>
    </source>
</evidence>
<proteinExistence type="inferred from homology"/>
<gene>
    <name evidence="7" type="ORF">BHC54_03330</name>
</gene>
<dbReference type="Proteomes" id="UP000230202">
    <property type="component" value="Unassembled WGS sequence"/>
</dbReference>
<dbReference type="RefSeq" id="WP_100151765.1">
    <property type="nucleotide sequence ID" value="NZ_MEIL01000019.1"/>
</dbReference>
<evidence type="ECO:0000259" key="6">
    <source>
        <dbReference type="Pfam" id="PF00005"/>
    </source>
</evidence>